<accession>A0ABD5RIH5</accession>
<keyword evidence="3" id="KW-1185">Reference proteome</keyword>
<dbReference type="Gene3D" id="3.60.20.10">
    <property type="entry name" value="Glutamine Phosphoribosylpyrophosphate, subunit 1, domain 1"/>
    <property type="match status" value="1"/>
</dbReference>
<evidence type="ECO:0000313" key="2">
    <source>
        <dbReference type="EMBL" id="MFC5970141.1"/>
    </source>
</evidence>
<dbReference type="EMBL" id="JBHSQH010000001">
    <property type="protein sequence ID" value="MFC5970141.1"/>
    <property type="molecule type" value="Genomic_DNA"/>
</dbReference>
<name>A0ABD5RIH5_9EURY</name>
<comment type="caution">
    <text evidence="2">The sequence shown here is derived from an EMBL/GenBank/DDBJ whole genome shotgun (WGS) entry which is preliminary data.</text>
</comment>
<reference evidence="2 3" key="1">
    <citation type="journal article" date="2019" name="Int. J. Syst. Evol. Microbiol.">
        <title>The Global Catalogue of Microorganisms (GCM) 10K type strain sequencing project: providing services to taxonomists for standard genome sequencing and annotation.</title>
        <authorList>
            <consortium name="The Broad Institute Genomics Platform"/>
            <consortium name="The Broad Institute Genome Sequencing Center for Infectious Disease"/>
            <person name="Wu L."/>
            <person name="Ma J."/>
        </authorList>
    </citation>
    <scope>NUCLEOTIDE SEQUENCE [LARGE SCALE GENOMIC DNA]</scope>
    <source>
        <strain evidence="2 3">CGMCC 1.12543</strain>
    </source>
</reference>
<dbReference type="InterPro" id="IPR014729">
    <property type="entry name" value="Rossmann-like_a/b/a_fold"/>
</dbReference>
<dbReference type="RefSeq" id="WP_247418818.1">
    <property type="nucleotide sequence ID" value="NZ_JALLGW010000002.1"/>
</dbReference>
<dbReference type="SUPFAM" id="SSF56235">
    <property type="entry name" value="N-terminal nucleophile aminohydrolases (Ntn hydrolases)"/>
    <property type="match status" value="1"/>
</dbReference>
<dbReference type="InterPro" id="IPR051786">
    <property type="entry name" value="ASN_synthetase/amidase"/>
</dbReference>
<dbReference type="PANTHER" id="PTHR43284:SF1">
    <property type="entry name" value="ASPARAGINE SYNTHETASE"/>
    <property type="match status" value="1"/>
</dbReference>
<sequence length="594" mass="66657">MPGTSLLRGAVPAETESLFESLHFSAEYETRRRWSRDGTLLATTGYPTYPTTGYEFDDARVVLEGRLYDVEAPERALRSLVDALLDGDRDAVTDWVLDRDGDFLVTVHDEARDAVYLLNDTFARLPTYYATLGDTVVVSRELKFVREVAARRGAALELDSLAVAQQLLFGYCLGQRTVFDGVTCLPAGSLLTLADGDVRVERLYEYDFEETAHADRSVEENATELADRFLAACERRASDDATDVLSLSGGLDSRAVGGAFTALDLPYVTATFDNSDEGESDDARVARAIAERLDVPWTRYSTSATDRHRERLVEAKQGMNYLGMAFILDFFDQLREDHGAMQYVTGDGGDKILVDLTPAKTLGSREALVEYVVDSNAQFSLDRAADIANVSASDLRDSIEERLDAYPESTTAQQYVHFLVYERGINYLNHGEDRNRYFFWSVSPFYSRPVFAYAMGCPDGQKGGRRLYRAFIERFAPDLVDLEYPNFGAPITSVEYRLKQTAFDLLSRYPALRESLLDREKIDADRNLEVLSMIHAHLLQSDVTPLSRRACIEVTTKPAAYRRTQLLELLTVLALRSDLESEREAKRSAVSPRD</sequence>
<evidence type="ECO:0000313" key="3">
    <source>
        <dbReference type="Proteomes" id="UP001596099"/>
    </source>
</evidence>
<evidence type="ECO:0000259" key="1">
    <source>
        <dbReference type="Pfam" id="PF00733"/>
    </source>
</evidence>
<feature type="domain" description="Asparagine synthetase" evidence="1">
    <location>
        <begin position="225"/>
        <end position="523"/>
    </location>
</feature>
<dbReference type="Pfam" id="PF00733">
    <property type="entry name" value="Asn_synthase"/>
    <property type="match status" value="1"/>
</dbReference>
<dbReference type="PANTHER" id="PTHR43284">
    <property type="entry name" value="ASPARAGINE SYNTHETASE (GLUTAMINE-HYDROLYZING)"/>
    <property type="match status" value="1"/>
</dbReference>
<protein>
    <submittedName>
        <fullName evidence="2">Asparagine synthase-related protein</fullName>
    </submittedName>
</protein>
<dbReference type="InterPro" id="IPR001962">
    <property type="entry name" value="Asn_synthase"/>
</dbReference>
<dbReference type="Proteomes" id="UP001596099">
    <property type="component" value="Unassembled WGS sequence"/>
</dbReference>
<gene>
    <name evidence="2" type="ORF">ACFPYI_02240</name>
</gene>
<dbReference type="InterPro" id="IPR029055">
    <property type="entry name" value="Ntn_hydrolases_N"/>
</dbReference>
<dbReference type="Gene3D" id="3.40.50.620">
    <property type="entry name" value="HUPs"/>
    <property type="match status" value="1"/>
</dbReference>
<proteinExistence type="predicted"/>
<organism evidence="2 3">
    <name type="scientific">Halomarina salina</name>
    <dbReference type="NCBI Taxonomy" id="1872699"/>
    <lineage>
        <taxon>Archaea</taxon>
        <taxon>Methanobacteriati</taxon>
        <taxon>Methanobacteriota</taxon>
        <taxon>Stenosarchaea group</taxon>
        <taxon>Halobacteria</taxon>
        <taxon>Halobacteriales</taxon>
        <taxon>Natronomonadaceae</taxon>
        <taxon>Halomarina</taxon>
    </lineage>
</organism>
<dbReference type="AlphaFoldDB" id="A0ABD5RIH5"/>
<dbReference type="SUPFAM" id="SSF52402">
    <property type="entry name" value="Adenine nucleotide alpha hydrolases-like"/>
    <property type="match status" value="1"/>
</dbReference>